<name>A0ABM1RFX5_CAMSA</name>
<gene>
    <name evidence="8" type="primary">LOC109131402</name>
</gene>
<accession>A0ABM1RFX5</accession>
<organism evidence="7 8">
    <name type="scientific">Camelina sativa</name>
    <name type="common">False flax</name>
    <name type="synonym">Myagrum sativum</name>
    <dbReference type="NCBI Taxonomy" id="90675"/>
    <lineage>
        <taxon>Eukaryota</taxon>
        <taxon>Viridiplantae</taxon>
        <taxon>Streptophyta</taxon>
        <taxon>Embryophyta</taxon>
        <taxon>Tracheophyta</taxon>
        <taxon>Spermatophyta</taxon>
        <taxon>Magnoliopsida</taxon>
        <taxon>eudicotyledons</taxon>
        <taxon>Gunneridae</taxon>
        <taxon>Pentapetalae</taxon>
        <taxon>rosids</taxon>
        <taxon>malvids</taxon>
        <taxon>Brassicales</taxon>
        <taxon>Brassicaceae</taxon>
        <taxon>Camelineae</taxon>
        <taxon>Camelina</taxon>
    </lineage>
</organism>
<dbReference type="Pfam" id="PF25052">
    <property type="entry name" value="AtDEF-like"/>
    <property type="match status" value="1"/>
</dbReference>
<evidence type="ECO:0000256" key="1">
    <source>
        <dbReference type="ARBA" id="ARBA00006722"/>
    </source>
</evidence>
<dbReference type="Proteomes" id="UP000694864">
    <property type="component" value="Chromosome 3"/>
</dbReference>
<evidence type="ECO:0000256" key="6">
    <source>
        <dbReference type="SAM" id="SignalP"/>
    </source>
</evidence>
<evidence type="ECO:0000256" key="5">
    <source>
        <dbReference type="ARBA" id="ARBA00023157"/>
    </source>
</evidence>
<reference evidence="8" key="2">
    <citation type="submission" date="2025-08" db="UniProtKB">
        <authorList>
            <consortium name="RefSeq"/>
        </authorList>
    </citation>
    <scope>IDENTIFICATION</scope>
    <source>
        <tissue evidence="8">Leaf</tissue>
    </source>
</reference>
<evidence type="ECO:0000313" key="7">
    <source>
        <dbReference type="Proteomes" id="UP000694864"/>
    </source>
</evidence>
<proteinExistence type="inferred from homology"/>
<evidence type="ECO:0000256" key="3">
    <source>
        <dbReference type="ARBA" id="ARBA00022577"/>
    </source>
</evidence>
<evidence type="ECO:0000313" key="8">
    <source>
        <dbReference type="RefSeq" id="XP_019097913.1"/>
    </source>
</evidence>
<comment type="similarity">
    <text evidence="1">Belongs to the DEFL family.</text>
</comment>
<evidence type="ECO:0000256" key="4">
    <source>
        <dbReference type="ARBA" id="ARBA00022821"/>
    </source>
</evidence>
<reference evidence="7" key="1">
    <citation type="journal article" date="2014" name="Nat. Commun.">
        <title>The emerging biofuel crop Camelina sativa retains a highly undifferentiated hexaploid genome structure.</title>
        <authorList>
            <person name="Kagale S."/>
            <person name="Koh C."/>
            <person name="Nixon J."/>
            <person name="Bollina V."/>
            <person name="Clarke W.E."/>
            <person name="Tuteja R."/>
            <person name="Spillane C."/>
            <person name="Robinson S.J."/>
            <person name="Links M.G."/>
            <person name="Clarke C."/>
            <person name="Higgins E.E."/>
            <person name="Huebert T."/>
            <person name="Sharpe A.G."/>
            <person name="Parkin I.A."/>
        </authorList>
    </citation>
    <scope>NUCLEOTIDE SEQUENCE [LARGE SCALE GENOMIC DNA]</scope>
    <source>
        <strain evidence="7">cv. DH55</strain>
    </source>
</reference>
<dbReference type="GeneID" id="109131402"/>
<feature type="chain" id="PRO_5046610313" evidence="6">
    <location>
        <begin position="24"/>
        <end position="82"/>
    </location>
</feature>
<keyword evidence="7" id="KW-1185">Reference proteome</keyword>
<dbReference type="InterPro" id="IPR010851">
    <property type="entry name" value="DEFL"/>
</dbReference>
<protein>
    <submittedName>
        <fullName evidence="8">Defensin-like protein 275</fullName>
    </submittedName>
</protein>
<keyword evidence="5" id="KW-1015">Disulfide bond</keyword>
<keyword evidence="4" id="KW-0611">Plant defense</keyword>
<keyword evidence="2" id="KW-0929">Antimicrobial</keyword>
<sequence>MAFSKFQLGIFLITYSLLIICQSKILNTKQIGQEECVYRGLCQFSRECKSRCGPPEFSHETTGLCMLDYHDNKYRCCCTSNN</sequence>
<keyword evidence="6" id="KW-0732">Signal</keyword>
<dbReference type="RefSeq" id="XP_019097913.1">
    <property type="nucleotide sequence ID" value="XM_019242368.1"/>
</dbReference>
<feature type="signal peptide" evidence="6">
    <location>
        <begin position="1"/>
        <end position="23"/>
    </location>
</feature>
<evidence type="ECO:0000256" key="2">
    <source>
        <dbReference type="ARBA" id="ARBA00022529"/>
    </source>
</evidence>
<keyword evidence="3" id="KW-0295">Fungicide</keyword>